<dbReference type="CDD" id="cd00077">
    <property type="entry name" value="HDc"/>
    <property type="match status" value="1"/>
</dbReference>
<dbReference type="InterPro" id="IPR003607">
    <property type="entry name" value="HD/PDEase_dom"/>
</dbReference>
<dbReference type="STRING" id="161895.CPHO_06670"/>
<sequence length="193" mass="21541">MGAHQVLSPRILRAVNVAAAAHDGHYRKGSGIPYVSHIFSVMHVASKQGLDPEIEEDVLIACLLHDTIEDVPEKYSSEDILADFGPQVLDFVLSVTKDSSLPNWQARAHAYIERLNAAPYGAVVVAACDKLHNLSSMLADHEQVGEALWQRFSSAKEDQKWWYQAIYDVVERRAPGLPLLPEYAVKLRRLESL</sequence>
<dbReference type="GO" id="GO:0008893">
    <property type="term" value="F:guanosine-3',5'-bis(diphosphate) 3'-diphosphatase activity"/>
    <property type="evidence" value="ECO:0007669"/>
    <property type="project" value="TreeGrafter"/>
</dbReference>
<dbReference type="AlphaFoldDB" id="A0A1L7D3A0"/>
<dbReference type="Proteomes" id="UP000185491">
    <property type="component" value="Chromosome"/>
</dbReference>
<reference evidence="2 3" key="1">
    <citation type="submission" date="2014-08" db="EMBL/GenBank/DDBJ databases">
        <title>Complete genome sequence of Corynebacterium phocae M408/89/1(T)(=DSM 44612(T)), isolated from the common seal (Phoca vitulina).</title>
        <authorList>
            <person name="Ruckert C."/>
            <person name="Albersmeier A."/>
            <person name="Winkler A."/>
            <person name="Kalinowski J."/>
        </authorList>
    </citation>
    <scope>NUCLEOTIDE SEQUENCE [LARGE SCALE GENOMIC DNA]</scope>
    <source>
        <strain evidence="2 3">M408/89/1</strain>
    </source>
</reference>
<organism evidence="2 3">
    <name type="scientific">Corynebacterium phocae</name>
    <dbReference type="NCBI Taxonomy" id="161895"/>
    <lineage>
        <taxon>Bacteria</taxon>
        <taxon>Bacillati</taxon>
        <taxon>Actinomycetota</taxon>
        <taxon>Actinomycetes</taxon>
        <taxon>Mycobacteriales</taxon>
        <taxon>Corynebacteriaceae</taxon>
        <taxon>Corynebacterium</taxon>
    </lineage>
</organism>
<dbReference type="Pfam" id="PF13328">
    <property type="entry name" value="HD_4"/>
    <property type="match status" value="1"/>
</dbReference>
<evidence type="ECO:0000313" key="3">
    <source>
        <dbReference type="Proteomes" id="UP000185491"/>
    </source>
</evidence>
<dbReference type="SUPFAM" id="SSF109604">
    <property type="entry name" value="HD-domain/PDEase-like"/>
    <property type="match status" value="1"/>
</dbReference>
<accession>A0A1L7D3A0</accession>
<dbReference type="EMBL" id="CP009249">
    <property type="protein sequence ID" value="APT92629.1"/>
    <property type="molecule type" value="Genomic_DNA"/>
</dbReference>
<dbReference type="KEGG" id="cpho:CPHO_06670"/>
<dbReference type="InterPro" id="IPR052194">
    <property type="entry name" value="MESH1"/>
</dbReference>
<dbReference type="PANTHER" id="PTHR46246">
    <property type="entry name" value="GUANOSINE-3',5'-BIS(DIPHOSPHATE) 3'-PYROPHOSPHOHYDROLASE MESH1"/>
    <property type="match status" value="1"/>
</dbReference>
<dbReference type="SMART" id="SM00471">
    <property type="entry name" value="HDc"/>
    <property type="match status" value="1"/>
</dbReference>
<dbReference type="PANTHER" id="PTHR46246:SF1">
    <property type="entry name" value="GUANOSINE-3',5'-BIS(DIPHOSPHATE) 3'-PYROPHOSPHOHYDROLASE MESH1"/>
    <property type="match status" value="1"/>
</dbReference>
<gene>
    <name evidence="2" type="ORF">CPHO_06670</name>
</gene>
<proteinExistence type="predicted"/>
<dbReference type="Gene3D" id="1.10.3210.10">
    <property type="entry name" value="Hypothetical protein af1432"/>
    <property type="match status" value="1"/>
</dbReference>
<keyword evidence="3" id="KW-1185">Reference proteome</keyword>
<evidence type="ECO:0000259" key="1">
    <source>
        <dbReference type="SMART" id="SM00471"/>
    </source>
</evidence>
<evidence type="ECO:0000313" key="2">
    <source>
        <dbReference type="EMBL" id="APT92629.1"/>
    </source>
</evidence>
<feature type="domain" description="HD/PDEase" evidence="1">
    <location>
        <begin position="30"/>
        <end position="143"/>
    </location>
</feature>
<name>A0A1L7D3A0_9CORY</name>
<protein>
    <submittedName>
        <fullName evidence="2">Guanosine polyphosphate pyrophosphohydrolase</fullName>
    </submittedName>
</protein>
<keyword evidence="2" id="KW-0378">Hydrolase</keyword>
<dbReference type="OrthoDB" id="9802385at2"/>